<organism evidence="2 3">
    <name type="scientific">Burkholderia ubonensis</name>
    <dbReference type="NCBI Taxonomy" id="101571"/>
    <lineage>
        <taxon>Bacteria</taxon>
        <taxon>Pseudomonadati</taxon>
        <taxon>Pseudomonadota</taxon>
        <taxon>Betaproteobacteria</taxon>
        <taxon>Burkholderiales</taxon>
        <taxon>Burkholderiaceae</taxon>
        <taxon>Burkholderia</taxon>
        <taxon>Burkholderia cepacia complex</taxon>
    </lineage>
</organism>
<comment type="caution">
    <text evidence="2">The sequence shown here is derived from an EMBL/GenBank/DDBJ whole genome shotgun (WGS) entry which is preliminary data.</text>
</comment>
<dbReference type="AlphaFoldDB" id="A0AAW3MWT2"/>
<protein>
    <submittedName>
        <fullName evidence="2">Uncharacterized protein</fullName>
    </submittedName>
</protein>
<name>A0AAW3MWT2_9BURK</name>
<keyword evidence="1" id="KW-0732">Signal</keyword>
<feature type="chain" id="PRO_5043800493" evidence="1">
    <location>
        <begin position="30"/>
        <end position="90"/>
    </location>
</feature>
<keyword evidence="3" id="KW-1185">Reference proteome</keyword>
<accession>A0AAW3MWT2</accession>
<evidence type="ECO:0000313" key="2">
    <source>
        <dbReference type="EMBL" id="KVP97763.1"/>
    </source>
</evidence>
<dbReference type="Proteomes" id="UP000056453">
    <property type="component" value="Unassembled WGS sequence"/>
</dbReference>
<dbReference type="RefSeq" id="WP_059928203.1">
    <property type="nucleotide sequence ID" value="NZ_LPBG01000117.1"/>
</dbReference>
<dbReference type="EMBL" id="LPBJ01000047">
    <property type="protein sequence ID" value="KVP97763.1"/>
    <property type="molecule type" value="Genomic_DNA"/>
</dbReference>
<feature type="signal peptide" evidence="1">
    <location>
        <begin position="1"/>
        <end position="29"/>
    </location>
</feature>
<reference evidence="2 3" key="1">
    <citation type="submission" date="2015-11" db="EMBL/GenBank/DDBJ databases">
        <title>Expanding the genomic diversity of Burkholderia species for the development of highly accurate diagnostics.</title>
        <authorList>
            <person name="Sahl J."/>
            <person name="Keim P."/>
            <person name="Wagner D."/>
        </authorList>
    </citation>
    <scope>NUCLEOTIDE SEQUENCE [LARGE SCALE GENOMIC DNA]</scope>
    <source>
        <strain evidence="2 3">MSMB1808WGS</strain>
    </source>
</reference>
<proteinExistence type="predicted"/>
<evidence type="ECO:0000313" key="3">
    <source>
        <dbReference type="Proteomes" id="UP000056453"/>
    </source>
</evidence>
<evidence type="ECO:0000256" key="1">
    <source>
        <dbReference type="SAM" id="SignalP"/>
    </source>
</evidence>
<sequence length="90" mass="9797">MSKSSSRTRRAARPLRVSPLIAQYVPALATGSPATLAPQTTRNLLVSKTWFGVTVNRYQNGYEIIFADGRKLSSGTPWGLLVQMFKGGAK</sequence>
<gene>
    <name evidence="2" type="ORF">WJ96_04130</name>
</gene>